<accession>T0ZHV3</accession>
<organism evidence="4">
    <name type="scientific">mine drainage metagenome</name>
    <dbReference type="NCBI Taxonomy" id="410659"/>
    <lineage>
        <taxon>unclassified sequences</taxon>
        <taxon>metagenomes</taxon>
        <taxon>ecological metagenomes</taxon>
    </lineage>
</organism>
<evidence type="ECO:0000256" key="1">
    <source>
        <dbReference type="ARBA" id="ARBA00004370"/>
    </source>
</evidence>
<dbReference type="InterPro" id="IPR000184">
    <property type="entry name" value="Bac_surfAg_D15"/>
</dbReference>
<protein>
    <submittedName>
        <fullName evidence="4">Bacterial surface antigen (D15) domain protein</fullName>
    </submittedName>
</protein>
<reference evidence="4" key="2">
    <citation type="journal article" date="2014" name="ISME J.">
        <title>Microbial stratification in low pH oxic and suboxic macroscopic growths along an acid mine drainage.</title>
        <authorList>
            <person name="Mendez-Garcia C."/>
            <person name="Mesa V."/>
            <person name="Sprenger R.R."/>
            <person name="Richter M."/>
            <person name="Diez M.S."/>
            <person name="Solano J."/>
            <person name="Bargiela R."/>
            <person name="Golyshina O.V."/>
            <person name="Manteca A."/>
            <person name="Ramos J.L."/>
            <person name="Gallego J.R."/>
            <person name="Llorente I."/>
            <person name="Martins Dos Santos V.A."/>
            <person name="Jensen O.N."/>
            <person name="Pelaez A.I."/>
            <person name="Sanchez J."/>
            <person name="Ferrer M."/>
        </authorList>
    </citation>
    <scope>NUCLEOTIDE SEQUENCE</scope>
</reference>
<evidence type="ECO:0000256" key="2">
    <source>
        <dbReference type="ARBA" id="ARBA00023136"/>
    </source>
</evidence>
<evidence type="ECO:0000259" key="3">
    <source>
        <dbReference type="Pfam" id="PF01103"/>
    </source>
</evidence>
<dbReference type="Gene3D" id="2.40.160.50">
    <property type="entry name" value="membrane protein fhac: a member of the omp85/tpsb transporter family"/>
    <property type="match status" value="1"/>
</dbReference>
<sequence>MGMATIAQNNIFGTGDSVSLSGELGGFITMYSITISDPWFLDTPTSASLSLFDTFMDYFTYWNSAIGGSLTFSRRFGYYFSTSVSWLAESENIFLVSPTPQQALTAPILSPFLAQQGFWTQSGPSVGVSYDRRDNYMNAHSGYHIWGNVGVYGGTFGGD</sequence>
<dbReference type="Pfam" id="PF01103">
    <property type="entry name" value="Omp85"/>
    <property type="match status" value="1"/>
</dbReference>
<dbReference type="AlphaFoldDB" id="T0ZHV3"/>
<dbReference type="GO" id="GO:0019867">
    <property type="term" value="C:outer membrane"/>
    <property type="evidence" value="ECO:0007669"/>
    <property type="project" value="InterPro"/>
</dbReference>
<feature type="non-terminal residue" evidence="4">
    <location>
        <position position="159"/>
    </location>
</feature>
<evidence type="ECO:0000313" key="4">
    <source>
        <dbReference type="EMBL" id="EQD44273.1"/>
    </source>
</evidence>
<gene>
    <name evidence="4" type="ORF">B1A_15164</name>
</gene>
<dbReference type="EMBL" id="AUZX01011125">
    <property type="protein sequence ID" value="EQD44273.1"/>
    <property type="molecule type" value="Genomic_DNA"/>
</dbReference>
<feature type="domain" description="Bacterial surface antigen (D15)" evidence="3">
    <location>
        <begin position="10"/>
        <end position="159"/>
    </location>
</feature>
<reference evidence="4" key="1">
    <citation type="submission" date="2013-08" db="EMBL/GenBank/DDBJ databases">
        <authorList>
            <person name="Mendez C."/>
            <person name="Richter M."/>
            <person name="Ferrer M."/>
            <person name="Sanchez J."/>
        </authorList>
    </citation>
    <scope>NUCLEOTIDE SEQUENCE</scope>
</reference>
<comment type="caution">
    <text evidence="4">The sequence shown here is derived from an EMBL/GenBank/DDBJ whole genome shotgun (WGS) entry which is preliminary data.</text>
</comment>
<proteinExistence type="predicted"/>
<comment type="subcellular location">
    <subcellularLocation>
        <location evidence="1">Membrane</location>
    </subcellularLocation>
</comment>
<keyword evidence="2" id="KW-0472">Membrane</keyword>
<name>T0ZHV3_9ZZZZ</name>